<evidence type="ECO:0000256" key="2">
    <source>
        <dbReference type="ARBA" id="ARBA00022553"/>
    </source>
</evidence>
<feature type="compositionally biased region" description="Acidic residues" evidence="5">
    <location>
        <begin position="547"/>
        <end position="564"/>
    </location>
</feature>
<feature type="compositionally biased region" description="Acidic residues" evidence="5">
    <location>
        <begin position="166"/>
        <end position="184"/>
    </location>
</feature>
<reference evidence="6 7" key="1">
    <citation type="submission" date="2021-01" db="EMBL/GenBank/DDBJ databases">
        <title>Cercospora kikuchii MAFF 305040 whole genome shotgun sequence.</title>
        <authorList>
            <person name="Kashiwa T."/>
            <person name="Suzuki T."/>
        </authorList>
    </citation>
    <scope>NUCLEOTIDE SEQUENCE [LARGE SCALE GENOMIC DNA]</scope>
    <source>
        <strain evidence="6 7">MAFF 305040</strain>
    </source>
</reference>
<feature type="compositionally biased region" description="Basic and acidic residues" evidence="5">
    <location>
        <begin position="460"/>
        <end position="469"/>
    </location>
</feature>
<keyword evidence="3" id="KW-0539">Nucleus</keyword>
<feature type="compositionally biased region" description="Acidic residues" evidence="5">
    <location>
        <begin position="115"/>
        <end position="136"/>
    </location>
</feature>
<feature type="compositionally biased region" description="Basic and acidic residues" evidence="5">
    <location>
        <begin position="51"/>
        <end position="60"/>
    </location>
</feature>
<feature type="compositionally biased region" description="Basic and acidic residues" evidence="5">
    <location>
        <begin position="588"/>
        <end position="610"/>
    </location>
</feature>
<dbReference type="InterPro" id="IPR006709">
    <property type="entry name" value="SSU_processome_Utp14"/>
</dbReference>
<protein>
    <recommendedName>
        <fullName evidence="8">U3 small nucleolar RNA-associated protein 14</fullName>
    </recommendedName>
</protein>
<feature type="compositionally biased region" description="Acidic residues" evidence="5">
    <location>
        <begin position="649"/>
        <end position="659"/>
    </location>
</feature>
<evidence type="ECO:0000256" key="1">
    <source>
        <dbReference type="ARBA" id="ARBA00004604"/>
    </source>
</evidence>
<dbReference type="Proteomes" id="UP000825890">
    <property type="component" value="Unassembled WGS sequence"/>
</dbReference>
<feature type="compositionally biased region" description="Basic and acidic residues" evidence="5">
    <location>
        <begin position="28"/>
        <end position="41"/>
    </location>
</feature>
<dbReference type="RefSeq" id="XP_044659312.1">
    <property type="nucleotide sequence ID" value="XM_044803377.1"/>
</dbReference>
<feature type="compositionally biased region" description="Acidic residues" evidence="5">
    <location>
        <begin position="201"/>
        <end position="237"/>
    </location>
</feature>
<evidence type="ECO:0008006" key="8">
    <source>
        <dbReference type="Google" id="ProtNLM"/>
    </source>
</evidence>
<feature type="region of interest" description="Disordered" evidence="5">
    <location>
        <begin position="340"/>
        <end position="402"/>
    </location>
</feature>
<feature type="compositionally biased region" description="Basic and acidic residues" evidence="5">
    <location>
        <begin position="483"/>
        <end position="507"/>
    </location>
</feature>
<keyword evidence="2" id="KW-0597">Phosphoprotein</keyword>
<dbReference type="AlphaFoldDB" id="A0A9P3CQL4"/>
<feature type="compositionally biased region" description="Basic and acidic residues" evidence="5">
    <location>
        <begin position="636"/>
        <end position="648"/>
    </location>
</feature>
<evidence type="ECO:0000256" key="3">
    <source>
        <dbReference type="ARBA" id="ARBA00023242"/>
    </source>
</evidence>
<feature type="compositionally biased region" description="Acidic residues" evidence="5">
    <location>
        <begin position="613"/>
        <end position="624"/>
    </location>
</feature>
<comment type="subcellular location">
    <subcellularLocation>
        <location evidence="1">Nucleus</location>
        <location evidence="1">Nucleolus</location>
    </subcellularLocation>
</comment>
<evidence type="ECO:0000256" key="4">
    <source>
        <dbReference type="SAM" id="Coils"/>
    </source>
</evidence>
<feature type="coiled-coil region" evidence="4">
    <location>
        <begin position="412"/>
        <end position="439"/>
    </location>
</feature>
<keyword evidence="7" id="KW-1185">Reference proteome</keyword>
<organism evidence="6 7">
    <name type="scientific">Cercospora kikuchii</name>
    <dbReference type="NCBI Taxonomy" id="84275"/>
    <lineage>
        <taxon>Eukaryota</taxon>
        <taxon>Fungi</taxon>
        <taxon>Dikarya</taxon>
        <taxon>Ascomycota</taxon>
        <taxon>Pezizomycotina</taxon>
        <taxon>Dothideomycetes</taxon>
        <taxon>Dothideomycetidae</taxon>
        <taxon>Mycosphaerellales</taxon>
        <taxon>Mycosphaerellaceae</taxon>
        <taxon>Cercospora</taxon>
    </lineage>
</organism>
<gene>
    <name evidence="6" type="ORF">CKM354_000801200</name>
</gene>
<name>A0A9P3CQL4_9PEZI</name>
<evidence type="ECO:0000313" key="6">
    <source>
        <dbReference type="EMBL" id="GIZ44825.1"/>
    </source>
</evidence>
<proteinExistence type="predicted"/>
<keyword evidence="4" id="KW-0175">Coiled coil</keyword>
<feature type="compositionally biased region" description="Acidic residues" evidence="5">
    <location>
        <begin position="71"/>
        <end position="80"/>
    </location>
</feature>
<evidence type="ECO:0000256" key="5">
    <source>
        <dbReference type="SAM" id="MobiDB-lite"/>
    </source>
</evidence>
<feature type="compositionally biased region" description="Polar residues" evidence="5">
    <location>
        <begin position="765"/>
        <end position="775"/>
    </location>
</feature>
<feature type="region of interest" description="Disordered" evidence="5">
    <location>
        <begin position="1"/>
        <end position="312"/>
    </location>
</feature>
<comment type="caution">
    <text evidence="6">The sequence shown here is derived from an EMBL/GenBank/DDBJ whole genome shotgun (WGS) entry which is preliminary data.</text>
</comment>
<evidence type="ECO:0000313" key="7">
    <source>
        <dbReference type="Proteomes" id="UP000825890"/>
    </source>
</evidence>
<dbReference type="GO" id="GO:0032040">
    <property type="term" value="C:small-subunit processome"/>
    <property type="evidence" value="ECO:0007669"/>
    <property type="project" value="InterPro"/>
</dbReference>
<dbReference type="OrthoDB" id="277439at2759"/>
<dbReference type="PANTHER" id="PTHR14150">
    <property type="entry name" value="U3 SMALL NUCLEOLAR RNA-ASSOCIATED PROTEIN 14"/>
    <property type="match status" value="1"/>
</dbReference>
<sequence>MPARVSRSSVPTHAPKQGKTAKNKSKKRSLDAYARAEKLVPQERLGIAKHRLGEIEDDGPRHKRQRRNSNEEDDEDEDEEPQRKRPSQRRTKDDNGDAEFGSDSSGNEWTMGGLAEDDEDSDLDSDEAFGESDEEKFEGFTFRGSKNLKGKKSKGGTTPKRKNLDLDEQEQEEDDSGDSQDEEGLGFGDEAVDLAAMLDDPASDDDAQQGSGSDEEDEEGYDSESESEEDSDDDVNDEEKAARMRDRLEALDPKSSKEKSEASTSGADIDMNDLFADFAEDVAPTTGTSKKAKKRAQQAPISAPLPKRQQDRIDREIATAKAKETLDRWKNTVIQNRRAEHLSFPLQHPDDTGVTVGKEKFTPATQGVPANELEESIQRIMEESGLATQRDAEGGAEEEEDEEAALLKAEGMAEKHMDVEEVMRRRAELRKQRALLFREEIKAKRIAKIKSKSYRRVHRKERERAKEQEQLALGGLDYDAMDEDAKEKHDRQRAEARMSTRHKDSKWAKSLKQTNRTAWDDSARDGAVEQARRNEELKRRMAGKDVSDDEGSLSPDSDGDEEITAEQLDALQKEAGSKKGLAGLKFMQKSEEKRRKANDEAVERIRRDLAIADGDEAESEDENEGLGRAIFGPSSKEQKRQAKQKQEFEAPEDSDEEAEAREAAEAGIVVDRPQPKGTPTSNGPSRKNTPASGPLAKGVSKPSEQTESKKEYGGWLSTGGSKSKRSNAAAEADIITPSAIVAAPQKPAKSTAAASKSKTNDSAAGNTNGWTTVSYKTDAANDDEDASDAEPTNAILNPKEKQQISLQERAFAGDDVVAAFEAEKADIIASEDEKETSNYLPGWGSWTGTGLSKSLKKANKKAQHNPLYKTKVAGVRANERSDRNLDKVIISEKQDRKGKKYLAPTLPHEFETREQYERSRRLPVGPEWTTKEVHQKMVRPRVVVKKGVNLEAIGRPVA</sequence>
<feature type="compositionally biased region" description="Polar residues" evidence="5">
    <location>
        <begin position="677"/>
        <end position="691"/>
    </location>
</feature>
<feature type="compositionally biased region" description="Low complexity" evidence="5">
    <location>
        <begin position="742"/>
        <end position="764"/>
    </location>
</feature>
<dbReference type="GeneID" id="68293587"/>
<feature type="region of interest" description="Disordered" evidence="5">
    <location>
        <begin position="452"/>
        <end position="802"/>
    </location>
</feature>
<feature type="compositionally biased region" description="Basic and acidic residues" evidence="5">
    <location>
        <begin position="238"/>
        <end position="261"/>
    </location>
</feature>
<feature type="compositionally biased region" description="Polar residues" evidence="5">
    <location>
        <begin position="1"/>
        <end position="11"/>
    </location>
</feature>
<dbReference type="PANTHER" id="PTHR14150:SF12">
    <property type="entry name" value="U3 SMALL NUCLEOLAR RNA-ASSOCIATED PROTEIN 14 HOMOLOG A"/>
    <property type="match status" value="1"/>
</dbReference>
<accession>A0A9P3CQL4</accession>
<feature type="compositionally biased region" description="Basic and acidic residues" evidence="5">
    <location>
        <begin position="518"/>
        <end position="546"/>
    </location>
</feature>
<dbReference type="EMBL" id="BOLY01000005">
    <property type="protein sequence ID" value="GIZ44825.1"/>
    <property type="molecule type" value="Genomic_DNA"/>
</dbReference>
<dbReference type="GO" id="GO:0006364">
    <property type="term" value="P:rRNA processing"/>
    <property type="evidence" value="ECO:0007669"/>
    <property type="project" value="InterPro"/>
</dbReference>
<dbReference type="Pfam" id="PF04615">
    <property type="entry name" value="Utp14"/>
    <property type="match status" value="1"/>
</dbReference>